<organism evidence="3 4">
    <name type="scientific">Polaribacter aquimarinus</name>
    <dbReference type="NCBI Taxonomy" id="2100726"/>
    <lineage>
        <taxon>Bacteria</taxon>
        <taxon>Pseudomonadati</taxon>
        <taxon>Bacteroidota</taxon>
        <taxon>Flavobacteriia</taxon>
        <taxon>Flavobacteriales</taxon>
        <taxon>Flavobacteriaceae</taxon>
    </lineage>
</organism>
<evidence type="ECO:0000313" key="3">
    <source>
        <dbReference type="EMBL" id="PWG04874.1"/>
    </source>
</evidence>
<name>A0A2U2J970_9FLAO</name>
<dbReference type="GO" id="GO:0006508">
    <property type="term" value="P:proteolysis"/>
    <property type="evidence" value="ECO:0007669"/>
    <property type="project" value="UniProtKB-KW"/>
</dbReference>
<dbReference type="AlphaFoldDB" id="A0A2U2J970"/>
<dbReference type="Pfam" id="PF02517">
    <property type="entry name" value="Rce1-like"/>
    <property type="match status" value="1"/>
</dbReference>
<feature type="domain" description="CAAX prenyl protease 2/Lysostaphin resistance protein A-like" evidence="2">
    <location>
        <begin position="76"/>
        <end position="172"/>
    </location>
</feature>
<keyword evidence="1" id="KW-1133">Transmembrane helix</keyword>
<reference evidence="3 4" key="1">
    <citation type="submission" date="2018-05" db="EMBL/GenBank/DDBJ databases">
        <title>Polaribacter aquimarinus sp. nov., isolated from sediment in a sediment of sea.</title>
        <authorList>
            <person name="Lu D."/>
        </authorList>
    </citation>
    <scope>NUCLEOTIDE SEQUENCE [LARGE SCALE GENOMIC DNA]</scope>
    <source>
        <strain evidence="3 4">ZY113</strain>
    </source>
</reference>
<evidence type="ECO:0000313" key="4">
    <source>
        <dbReference type="Proteomes" id="UP000245670"/>
    </source>
</evidence>
<dbReference type="GO" id="GO:0008237">
    <property type="term" value="F:metallopeptidase activity"/>
    <property type="evidence" value="ECO:0007669"/>
    <property type="project" value="UniProtKB-KW"/>
</dbReference>
<feature type="transmembrane region" description="Helical" evidence="1">
    <location>
        <begin position="133"/>
        <end position="153"/>
    </location>
</feature>
<accession>A0A2U2J970</accession>
<keyword evidence="1" id="KW-0812">Transmembrane</keyword>
<evidence type="ECO:0000256" key="1">
    <source>
        <dbReference type="SAM" id="Phobius"/>
    </source>
</evidence>
<dbReference type="Proteomes" id="UP000245670">
    <property type="component" value="Unassembled WGS sequence"/>
</dbReference>
<protein>
    <submittedName>
        <fullName evidence="3">CPBP family intramembrane metalloprotease</fullName>
    </submittedName>
</protein>
<dbReference type="GO" id="GO:0080120">
    <property type="term" value="P:CAAX-box protein maturation"/>
    <property type="evidence" value="ECO:0007669"/>
    <property type="project" value="UniProtKB-ARBA"/>
</dbReference>
<dbReference type="InterPro" id="IPR003675">
    <property type="entry name" value="Rce1/LyrA-like_dom"/>
</dbReference>
<keyword evidence="1" id="KW-0472">Membrane</keyword>
<feature type="transmembrane region" description="Helical" evidence="1">
    <location>
        <begin position="159"/>
        <end position="180"/>
    </location>
</feature>
<feature type="transmembrane region" description="Helical" evidence="1">
    <location>
        <begin position="73"/>
        <end position="89"/>
    </location>
</feature>
<gene>
    <name evidence="3" type="ORF">DIS07_10410</name>
</gene>
<dbReference type="OrthoDB" id="847268at2"/>
<dbReference type="GO" id="GO:0004175">
    <property type="term" value="F:endopeptidase activity"/>
    <property type="evidence" value="ECO:0007669"/>
    <property type="project" value="UniProtKB-ARBA"/>
</dbReference>
<feature type="transmembrane region" description="Helical" evidence="1">
    <location>
        <begin position="109"/>
        <end position="126"/>
    </location>
</feature>
<dbReference type="EMBL" id="QFFG01000004">
    <property type="protein sequence ID" value="PWG04874.1"/>
    <property type="molecule type" value="Genomic_DNA"/>
</dbReference>
<evidence type="ECO:0000259" key="2">
    <source>
        <dbReference type="Pfam" id="PF02517"/>
    </source>
</evidence>
<keyword evidence="3" id="KW-0482">Metalloprotease</keyword>
<sequence length="184" mass="21055">MKETFAELVRYLQNPVLTKDENLSFSYRFQKFSHLLLICVITGLLISPVFVLIEELGWINMEEHAMEDLMKTYSKPIVFFIAVILAPLFEELIFRGPLTLFKSTNSFKISFYLFAIIFGLIHLSNFKITTNVLLLTPILVLPQTLLGGIFGFIRVRFSLGWSMVLHACYNAILMLFTFAAGNSI</sequence>
<keyword evidence="3" id="KW-0645">Protease</keyword>
<comment type="caution">
    <text evidence="3">The sequence shown here is derived from an EMBL/GenBank/DDBJ whole genome shotgun (WGS) entry which is preliminary data.</text>
</comment>
<feature type="transmembrane region" description="Helical" evidence="1">
    <location>
        <begin position="32"/>
        <end position="53"/>
    </location>
</feature>
<keyword evidence="4" id="KW-1185">Reference proteome</keyword>
<keyword evidence="3" id="KW-0378">Hydrolase</keyword>
<proteinExistence type="predicted"/>
<dbReference type="RefSeq" id="WP_109405190.1">
    <property type="nucleotide sequence ID" value="NZ_QFFG01000004.1"/>
</dbReference>